<gene>
    <name evidence="2" type="ORF">H8S17_04945</name>
</gene>
<dbReference type="PROSITE" id="PS51186">
    <property type="entry name" value="GNAT"/>
    <property type="match status" value="1"/>
</dbReference>
<accession>A0A923LPH3</accession>
<dbReference type="InterPro" id="IPR016181">
    <property type="entry name" value="Acyl_CoA_acyltransferase"/>
</dbReference>
<dbReference type="Pfam" id="PF13302">
    <property type="entry name" value="Acetyltransf_3"/>
    <property type="match status" value="1"/>
</dbReference>
<dbReference type="EMBL" id="JACOPH010000002">
    <property type="protein sequence ID" value="MBC5713566.1"/>
    <property type="molecule type" value="Genomic_DNA"/>
</dbReference>
<feature type="domain" description="N-acetyltransferase" evidence="1">
    <location>
        <begin position="25"/>
        <end position="178"/>
    </location>
</feature>
<dbReference type="InterPro" id="IPR000182">
    <property type="entry name" value="GNAT_dom"/>
</dbReference>
<evidence type="ECO:0000313" key="3">
    <source>
        <dbReference type="Proteomes" id="UP000606720"/>
    </source>
</evidence>
<comment type="caution">
    <text evidence="2">The sequence shown here is derived from an EMBL/GenBank/DDBJ whole genome shotgun (WGS) entry which is preliminary data.</text>
</comment>
<protein>
    <submittedName>
        <fullName evidence="2">GNAT family N-acetyltransferase</fullName>
    </submittedName>
</protein>
<dbReference type="SUPFAM" id="SSF55729">
    <property type="entry name" value="Acyl-CoA N-acyltransferases (Nat)"/>
    <property type="match status" value="1"/>
</dbReference>
<dbReference type="GO" id="GO:0016747">
    <property type="term" value="F:acyltransferase activity, transferring groups other than amino-acyl groups"/>
    <property type="evidence" value="ECO:0007669"/>
    <property type="project" value="InterPro"/>
</dbReference>
<evidence type="ECO:0000259" key="1">
    <source>
        <dbReference type="PROSITE" id="PS51186"/>
    </source>
</evidence>
<reference evidence="2" key="1">
    <citation type="submission" date="2020-08" db="EMBL/GenBank/DDBJ databases">
        <title>Genome public.</title>
        <authorList>
            <person name="Liu C."/>
            <person name="Sun Q."/>
        </authorList>
    </citation>
    <scope>NUCLEOTIDE SEQUENCE</scope>
    <source>
        <strain evidence="2">BX1005</strain>
    </source>
</reference>
<keyword evidence="3" id="KW-1185">Reference proteome</keyword>
<dbReference type="PANTHER" id="PTHR43792:SF13">
    <property type="entry name" value="ACETYLTRANSFERASE"/>
    <property type="match status" value="1"/>
</dbReference>
<dbReference type="InterPro" id="IPR051531">
    <property type="entry name" value="N-acetyltransferase"/>
</dbReference>
<dbReference type="Proteomes" id="UP000606720">
    <property type="component" value="Unassembled WGS sequence"/>
</dbReference>
<dbReference type="PANTHER" id="PTHR43792">
    <property type="entry name" value="GNAT FAMILY, PUTATIVE (AFU_ORTHOLOGUE AFUA_3G00765)-RELATED-RELATED"/>
    <property type="match status" value="1"/>
</dbReference>
<dbReference type="RefSeq" id="WP_178052177.1">
    <property type="nucleotide sequence ID" value="NZ_JACOPH010000002.1"/>
</dbReference>
<sequence>MYETVVTKKRDESVNMQENRESERLYLYALSLEEIKQIIDGTQTFLQESAVSEVIAQAVRRRYDRMEQAPKEAHPWLTYWLIEKKEQKRGIGLVGCKYLPNEDGYVEIGYTMAKEYRNQGYMTEALLAFLDWLYEYPFCKGAKLLIRSANLPSRKVAENCGFLHQGREEIYEVYQYDF</sequence>
<dbReference type="AlphaFoldDB" id="A0A923LPH3"/>
<name>A0A923LPH3_9FIRM</name>
<dbReference type="Gene3D" id="3.40.630.30">
    <property type="match status" value="1"/>
</dbReference>
<organism evidence="2 3">
    <name type="scientific">Roseburia zhanii</name>
    <dbReference type="NCBI Taxonomy" id="2763064"/>
    <lineage>
        <taxon>Bacteria</taxon>
        <taxon>Bacillati</taxon>
        <taxon>Bacillota</taxon>
        <taxon>Clostridia</taxon>
        <taxon>Lachnospirales</taxon>
        <taxon>Lachnospiraceae</taxon>
        <taxon>Roseburia</taxon>
    </lineage>
</organism>
<proteinExistence type="predicted"/>
<evidence type="ECO:0000313" key="2">
    <source>
        <dbReference type="EMBL" id="MBC5713566.1"/>
    </source>
</evidence>